<feature type="domain" description="GFO/IDH/MocA-like oxidoreductase" evidence="2">
    <location>
        <begin position="135"/>
        <end position="274"/>
    </location>
</feature>
<accession>A0A1J4S9R2</accession>
<evidence type="ECO:0000259" key="1">
    <source>
        <dbReference type="Pfam" id="PF01408"/>
    </source>
</evidence>
<gene>
    <name evidence="3" type="ORF">AUJ66_07280</name>
</gene>
<comment type="caution">
    <text evidence="3">The sequence shown here is derived from an EMBL/GenBank/DDBJ whole genome shotgun (WGS) entry which is preliminary data.</text>
</comment>
<feature type="domain" description="Gfo/Idh/MocA-like oxidoreductase N-terminal" evidence="1">
    <location>
        <begin position="4"/>
        <end position="124"/>
    </location>
</feature>
<evidence type="ECO:0008006" key="5">
    <source>
        <dbReference type="Google" id="ProtNLM"/>
    </source>
</evidence>
<dbReference type="Pfam" id="PF22725">
    <property type="entry name" value="GFO_IDH_MocA_C3"/>
    <property type="match status" value="1"/>
</dbReference>
<reference evidence="3 4" key="1">
    <citation type="journal article" date="2016" name="Environ. Microbiol.">
        <title>Genomic resolution of a cold subsurface aquifer community provides metabolic insights for novel microbes adapted to high CO concentrations.</title>
        <authorList>
            <person name="Probst A.J."/>
            <person name="Castelle C.J."/>
            <person name="Singh A."/>
            <person name="Brown C.T."/>
            <person name="Anantharaman K."/>
            <person name="Sharon I."/>
            <person name="Hug L.A."/>
            <person name="Burstein D."/>
            <person name="Emerson J.B."/>
            <person name="Thomas B.C."/>
            <person name="Banfield J.F."/>
        </authorList>
    </citation>
    <scope>NUCLEOTIDE SEQUENCE [LARGE SCALE GENOMIC DNA]</scope>
    <source>
        <strain evidence="3">CG1_02_38_46</strain>
    </source>
</reference>
<dbReference type="InterPro" id="IPR055170">
    <property type="entry name" value="GFO_IDH_MocA-like_dom"/>
</dbReference>
<dbReference type="InterPro" id="IPR000683">
    <property type="entry name" value="Gfo/Idh/MocA-like_OxRdtase_N"/>
</dbReference>
<dbReference type="STRING" id="1817893.AUJ66_07280"/>
<dbReference type="Gene3D" id="3.30.360.10">
    <property type="entry name" value="Dihydrodipicolinate Reductase, domain 2"/>
    <property type="match status" value="1"/>
</dbReference>
<evidence type="ECO:0000313" key="4">
    <source>
        <dbReference type="Proteomes" id="UP000182278"/>
    </source>
</evidence>
<proteinExistence type="predicted"/>
<dbReference type="EMBL" id="MNUO01000110">
    <property type="protein sequence ID" value="OIN96147.1"/>
    <property type="molecule type" value="Genomic_DNA"/>
</dbReference>
<dbReference type="PANTHER" id="PTHR43249">
    <property type="entry name" value="UDP-N-ACETYL-2-AMINO-2-DEOXY-D-GLUCURONATE OXIDASE"/>
    <property type="match status" value="1"/>
</dbReference>
<dbReference type="Pfam" id="PF01408">
    <property type="entry name" value="GFO_IDH_MocA"/>
    <property type="match status" value="1"/>
</dbReference>
<sequence length="354" mass="39251">MRKIKVGIIGAGGVVQEAHIPCFQKLDNVEVLAISDPNKKKLNFVAEKFNIPEKFVDWREMLGLKELEIISICSPNYLHKEQAINSLKKGKNVLCEKPVAMNAKEAEEILETAKKSKKKFMVAFPHRFSPGATFLKKMIDDKEFGEIYYAKASYLRRRGIPGLGGWFTTKKLSGGGPLIDVGVHILDRTYWLMGAPEPVSVTGATYQKFKKEAVDGGWPPQSSRVGDKYKGTFDVEDLSSAFIKFENGATLFLEASWAGNSEVGMSLSLFGEKKGAKEDASGLKIFDEKNGVLVDSSPALPHVNVYEEEIKHFVFCVVENKEPVTKPSEILNVIRIIEAIYKSAASGKEVRLGK</sequence>
<dbReference type="PANTHER" id="PTHR43249:SF1">
    <property type="entry name" value="D-GLUCOSIDE 3-DEHYDROGENASE"/>
    <property type="match status" value="1"/>
</dbReference>
<dbReference type="InterPro" id="IPR052515">
    <property type="entry name" value="Gfo/Idh/MocA_Oxidoreductase"/>
</dbReference>
<dbReference type="GO" id="GO:0000166">
    <property type="term" value="F:nucleotide binding"/>
    <property type="evidence" value="ECO:0007669"/>
    <property type="project" value="InterPro"/>
</dbReference>
<organism evidence="3 4">
    <name type="scientific">Candidatus Desantisbacteria bacterium CG1_02_38_46</name>
    <dbReference type="NCBI Taxonomy" id="1817893"/>
    <lineage>
        <taxon>Bacteria</taxon>
        <taxon>Candidatus Desantisiibacteriota</taxon>
    </lineage>
</organism>
<dbReference type="SUPFAM" id="SSF51735">
    <property type="entry name" value="NAD(P)-binding Rossmann-fold domains"/>
    <property type="match status" value="1"/>
</dbReference>
<evidence type="ECO:0000259" key="2">
    <source>
        <dbReference type="Pfam" id="PF22725"/>
    </source>
</evidence>
<evidence type="ECO:0000313" key="3">
    <source>
        <dbReference type="EMBL" id="OIN96147.1"/>
    </source>
</evidence>
<dbReference type="AlphaFoldDB" id="A0A1J4S9R2"/>
<dbReference type="InterPro" id="IPR036291">
    <property type="entry name" value="NAD(P)-bd_dom_sf"/>
</dbReference>
<protein>
    <recommendedName>
        <fullName evidence="5">Oxidoreductase</fullName>
    </recommendedName>
</protein>
<name>A0A1J4S9R2_9BACT</name>
<dbReference type="Gene3D" id="3.40.50.720">
    <property type="entry name" value="NAD(P)-binding Rossmann-like Domain"/>
    <property type="match status" value="1"/>
</dbReference>
<dbReference type="SUPFAM" id="SSF55347">
    <property type="entry name" value="Glyceraldehyde-3-phosphate dehydrogenase-like, C-terminal domain"/>
    <property type="match status" value="1"/>
</dbReference>
<dbReference type="Proteomes" id="UP000182278">
    <property type="component" value="Unassembled WGS sequence"/>
</dbReference>